<dbReference type="Pfam" id="PF00577">
    <property type="entry name" value="Usher"/>
    <property type="match status" value="1"/>
</dbReference>
<dbReference type="Pfam" id="PF13953">
    <property type="entry name" value="PapC_C"/>
    <property type="match status" value="1"/>
</dbReference>
<proteinExistence type="predicted"/>
<dbReference type="RefSeq" id="WP_129469741.1">
    <property type="nucleotide sequence ID" value="NZ_SAWZ01000001.1"/>
</dbReference>
<dbReference type="InterPro" id="IPR043142">
    <property type="entry name" value="PapC-like_C_sf"/>
</dbReference>
<comment type="caution">
    <text evidence="2">The sequence shown here is derived from an EMBL/GenBank/DDBJ whole genome shotgun (WGS) entry which is preliminary data.</text>
</comment>
<dbReference type="Gene3D" id="2.60.40.3110">
    <property type="match status" value="1"/>
</dbReference>
<dbReference type="PANTHER" id="PTHR30451">
    <property type="entry name" value="OUTER MEMBRANE USHER PROTEIN"/>
    <property type="match status" value="1"/>
</dbReference>
<keyword evidence="3" id="KW-1185">Reference proteome</keyword>
<dbReference type="GO" id="GO:0009279">
    <property type="term" value="C:cell outer membrane"/>
    <property type="evidence" value="ECO:0007669"/>
    <property type="project" value="TreeGrafter"/>
</dbReference>
<evidence type="ECO:0000259" key="1">
    <source>
        <dbReference type="Pfam" id="PF13953"/>
    </source>
</evidence>
<sequence>MLAVPASAQQGAPSLQSETLFLEVTLNQTRKPGLYRFQRDGQRLSATALTLQQLGLRLPDHAPQDLVALDALGGLHFAYDAALQRIGIDVPVALLDAAVTRLAPQADPLQAGATSSPGALLDYDLFASHQQAASNLTGAAELRAFGLGNGLFRQSAIAGTSRTAGQAWHGQMVRLDTQGQWNFPERMVTVTVGDTLSSSLSWSRTLRLGGLRIGRDFGLQPARSISPLPEFLGEAAVPSSVDLYINGIRQYGAQVPAGPFQLGGIPGVDGAGNAQLVITDAFGRTRTIDFPFYASQDLLDGGLSDWSFAVGHVRRGYGLDSFDYDRRLAASASWRRGLSDRLTAEAHAEASGAVANAGAGAIWLVERAGVFSASLAGSQADGRSGQQYALAWRWNTGRYNLALDTQRTRGDYRDVASLHGAAPPQVSERALAGVNVGGLGNFSLSYVRAQYAGLDRARYASLFWSRSLFDTSAVNFSLNQNLEDRRDRSLYLGWTIALGTQHQAGASWQRANGRDVLAADVSRATPTDGGRGWRVQARAGAGNAGGLAESRWRLQHGNYAAGIASLGGDTYGYAEASGGLVGMGGRWFASRELDQAFALVETGVAGVPVRLQNRTIGVTDREGRLLITPLNPWQRNEVSIDPMDLPLELRPERVQQVVVPRGGTGTRVQFPIRRVHAALIVLHDAQGQPLPVGSQVAVEGGGGTSVVGYDGETYLEFLGDGSTLLQVELPQGRCQARFDYPKASGLPRIGPLRCEATP</sequence>
<evidence type="ECO:0000313" key="2">
    <source>
        <dbReference type="EMBL" id="RXR08851.1"/>
    </source>
</evidence>
<dbReference type="GO" id="GO:0015473">
    <property type="term" value="F:fimbrial usher porin activity"/>
    <property type="evidence" value="ECO:0007669"/>
    <property type="project" value="InterPro"/>
</dbReference>
<dbReference type="PANTHER" id="PTHR30451:SF5">
    <property type="entry name" value="SLR0019 PROTEIN"/>
    <property type="match status" value="1"/>
</dbReference>
<dbReference type="InterPro" id="IPR025949">
    <property type="entry name" value="PapC-like_C"/>
</dbReference>
<dbReference type="OrthoDB" id="8587at2"/>
<gene>
    <name evidence="2" type="ORF">EPA99_00725</name>
</gene>
<dbReference type="InterPro" id="IPR042186">
    <property type="entry name" value="FimD_plug_dom"/>
</dbReference>
<organism evidence="2 3">
    <name type="scientific">Pseudoxanthomonas composti</name>
    <dbReference type="NCBI Taxonomy" id="2137479"/>
    <lineage>
        <taxon>Bacteria</taxon>
        <taxon>Pseudomonadati</taxon>
        <taxon>Pseudomonadota</taxon>
        <taxon>Gammaproteobacteria</taxon>
        <taxon>Lysobacterales</taxon>
        <taxon>Lysobacteraceae</taxon>
        <taxon>Pseudoxanthomonas</taxon>
    </lineage>
</organism>
<name>A0A4Q1K196_9GAMM</name>
<protein>
    <submittedName>
        <fullName evidence="2">Fimbrial biogenesis outer membrane usher protein</fullName>
    </submittedName>
</protein>
<dbReference type="Proteomes" id="UP000289784">
    <property type="component" value="Unassembled WGS sequence"/>
</dbReference>
<dbReference type="Gene3D" id="2.60.40.2610">
    <property type="entry name" value="Outer membrane usher protein FimD, plug domain"/>
    <property type="match status" value="1"/>
</dbReference>
<feature type="domain" description="PapC-like C-terminal" evidence="1">
    <location>
        <begin position="679"/>
        <end position="742"/>
    </location>
</feature>
<dbReference type="GO" id="GO:0009297">
    <property type="term" value="P:pilus assembly"/>
    <property type="evidence" value="ECO:0007669"/>
    <property type="project" value="InterPro"/>
</dbReference>
<dbReference type="InterPro" id="IPR000015">
    <property type="entry name" value="Fimb_usher"/>
</dbReference>
<dbReference type="EMBL" id="SAWZ01000001">
    <property type="protein sequence ID" value="RXR08851.1"/>
    <property type="molecule type" value="Genomic_DNA"/>
</dbReference>
<accession>A0A4Q1K196</accession>
<dbReference type="Gene3D" id="2.60.40.2070">
    <property type="match status" value="1"/>
</dbReference>
<evidence type="ECO:0000313" key="3">
    <source>
        <dbReference type="Proteomes" id="UP000289784"/>
    </source>
</evidence>
<dbReference type="AlphaFoldDB" id="A0A4Q1K196"/>
<reference evidence="2 3" key="1">
    <citation type="submission" date="2019-01" db="EMBL/GenBank/DDBJ databases">
        <title>Pseudoxanthomonas composti sp. nov., isolated from compost.</title>
        <authorList>
            <person name="Yang G."/>
        </authorList>
    </citation>
    <scope>NUCLEOTIDE SEQUENCE [LARGE SCALE GENOMIC DNA]</scope>
    <source>
        <strain evidence="2 3">GSS15</strain>
    </source>
</reference>